<proteinExistence type="predicted"/>
<organism evidence="1 2">
    <name type="scientific">Mycobacterium gordonae</name>
    <dbReference type="NCBI Taxonomy" id="1778"/>
    <lineage>
        <taxon>Bacteria</taxon>
        <taxon>Bacillati</taxon>
        <taxon>Actinomycetota</taxon>
        <taxon>Actinomycetes</taxon>
        <taxon>Mycobacteriales</taxon>
        <taxon>Mycobacteriaceae</taxon>
        <taxon>Mycobacterium</taxon>
    </lineage>
</organism>
<comment type="caution">
    <text evidence="1">The sequence shown here is derived from an EMBL/GenBank/DDBJ whole genome shotgun (WGS) entry which is preliminary data.</text>
</comment>
<gene>
    <name evidence="1" type="ORF">A9W98_19010</name>
</gene>
<reference evidence="1 2" key="1">
    <citation type="submission" date="2016-06" db="EMBL/GenBank/DDBJ databases">
        <authorList>
            <person name="Kjaerup R.B."/>
            <person name="Dalgaard T.S."/>
            <person name="Juul-Madsen H.R."/>
        </authorList>
    </citation>
    <scope>NUCLEOTIDE SEQUENCE [LARGE SCALE GENOMIC DNA]</scope>
    <source>
        <strain evidence="1 2">1245752.6</strain>
    </source>
</reference>
<protein>
    <submittedName>
        <fullName evidence="1">Uncharacterized protein</fullName>
    </submittedName>
</protein>
<dbReference type="AlphaFoldDB" id="A0A1A6BH55"/>
<evidence type="ECO:0000313" key="1">
    <source>
        <dbReference type="EMBL" id="OBS01626.1"/>
    </source>
</evidence>
<dbReference type="EMBL" id="MAEM01000260">
    <property type="protein sequence ID" value="OBS01626.1"/>
    <property type="molecule type" value="Genomic_DNA"/>
</dbReference>
<dbReference type="Proteomes" id="UP000093757">
    <property type="component" value="Unassembled WGS sequence"/>
</dbReference>
<sequence length="100" mass="11175">MFRHALKAVDNLLECASACAFSSDCERLAWRSSRKDRRIRKIARVVFAHVAVNGVEPGRSSCRARILVQLYPRHGDAQPGSAHIKSARAREKIDYAVLAD</sequence>
<evidence type="ECO:0000313" key="2">
    <source>
        <dbReference type="Proteomes" id="UP000093757"/>
    </source>
</evidence>
<accession>A0A1A6BH55</accession>
<name>A0A1A6BH55_MYCGO</name>